<name>A0A645GTA0_9ZZZZ</name>
<evidence type="ECO:0000313" key="1">
    <source>
        <dbReference type="EMBL" id="MPN29456.1"/>
    </source>
</evidence>
<sequence length="63" mass="7318">MLRRLVLAILADSARLILDQYSNPVKAEFSYKFCYQMPVQRSTELGILTRYKRAYSSKLCLLA</sequence>
<comment type="caution">
    <text evidence="1">The sequence shown here is derived from an EMBL/GenBank/DDBJ whole genome shotgun (WGS) entry which is preliminary data.</text>
</comment>
<gene>
    <name evidence="1" type="ORF">SDC9_176909</name>
</gene>
<organism evidence="1">
    <name type="scientific">bioreactor metagenome</name>
    <dbReference type="NCBI Taxonomy" id="1076179"/>
    <lineage>
        <taxon>unclassified sequences</taxon>
        <taxon>metagenomes</taxon>
        <taxon>ecological metagenomes</taxon>
    </lineage>
</organism>
<reference evidence="1" key="1">
    <citation type="submission" date="2019-08" db="EMBL/GenBank/DDBJ databases">
        <authorList>
            <person name="Kucharzyk K."/>
            <person name="Murdoch R.W."/>
            <person name="Higgins S."/>
            <person name="Loffler F."/>
        </authorList>
    </citation>
    <scope>NUCLEOTIDE SEQUENCE</scope>
</reference>
<dbReference type="EMBL" id="VSSQ01080169">
    <property type="protein sequence ID" value="MPN29456.1"/>
    <property type="molecule type" value="Genomic_DNA"/>
</dbReference>
<accession>A0A645GTA0</accession>
<proteinExistence type="predicted"/>
<protein>
    <submittedName>
        <fullName evidence="1">Uncharacterized protein</fullName>
    </submittedName>
</protein>
<dbReference type="AlphaFoldDB" id="A0A645GTA0"/>